<dbReference type="SUPFAM" id="SSF47473">
    <property type="entry name" value="EF-hand"/>
    <property type="match status" value="1"/>
</dbReference>
<dbReference type="InterPro" id="IPR011992">
    <property type="entry name" value="EF-hand-dom_pair"/>
</dbReference>
<protein>
    <recommendedName>
        <fullName evidence="3">EF-hand domain-containing protein</fullName>
    </recommendedName>
</protein>
<keyword evidence="2" id="KW-0732">Signal</keyword>
<evidence type="ECO:0000256" key="2">
    <source>
        <dbReference type="SAM" id="SignalP"/>
    </source>
</evidence>
<dbReference type="VEuPathDB" id="FungiDB:CLCR_04336"/>
<dbReference type="VEuPathDB" id="FungiDB:G647_08208"/>
<dbReference type="InterPro" id="IPR018247">
    <property type="entry name" value="EF_Hand_1_Ca_BS"/>
</dbReference>
<comment type="caution">
    <text evidence="4">The sequence shown here is derived from an EMBL/GenBank/DDBJ whole genome shotgun (WGS) entry which is preliminary data.</text>
</comment>
<accession>A0A1C1CHV8</accession>
<organism evidence="4 5">
    <name type="scientific">Cladophialophora carrionii</name>
    <dbReference type="NCBI Taxonomy" id="86049"/>
    <lineage>
        <taxon>Eukaryota</taxon>
        <taxon>Fungi</taxon>
        <taxon>Dikarya</taxon>
        <taxon>Ascomycota</taxon>
        <taxon>Pezizomycotina</taxon>
        <taxon>Eurotiomycetes</taxon>
        <taxon>Chaetothyriomycetidae</taxon>
        <taxon>Chaetothyriales</taxon>
        <taxon>Herpotrichiellaceae</taxon>
        <taxon>Cladophialophora</taxon>
    </lineage>
</organism>
<keyword evidence="1" id="KW-0106">Calcium</keyword>
<sequence length="225" mass="24731">MLYSTILPVLLFLFQAAFSGVSAKCCRPDAGGDCGDNSAGTPCCGYKPCNGFCCDCKGVQVIREVIEADDHEWTSVITAPVGTTWTCRASHITTWYPPPTEVSSAQKRDVPATTVLRDDDANLVASVTRMARPTISSSFARPPYNPEMLADLQNTFNHVCRGRKHNGVNVIDLDDYFGYFNVTAERRVSDYARDVEAKFRAHDINKDGVLTIEEVQLRCGSDGCM</sequence>
<dbReference type="PROSITE" id="PS50222">
    <property type="entry name" value="EF_HAND_2"/>
    <property type="match status" value="1"/>
</dbReference>
<name>A0A1C1CHV8_9EURO</name>
<feature type="signal peptide" evidence="2">
    <location>
        <begin position="1"/>
        <end position="23"/>
    </location>
</feature>
<dbReference type="PROSITE" id="PS00018">
    <property type="entry name" value="EF_HAND_1"/>
    <property type="match status" value="1"/>
</dbReference>
<dbReference type="OrthoDB" id="4130448at2759"/>
<gene>
    <name evidence="4" type="ORF">CLCR_04336</name>
</gene>
<evidence type="ECO:0000313" key="4">
    <source>
        <dbReference type="EMBL" id="OCT48047.1"/>
    </source>
</evidence>
<evidence type="ECO:0000256" key="1">
    <source>
        <dbReference type="ARBA" id="ARBA00022837"/>
    </source>
</evidence>
<dbReference type="InterPro" id="IPR002048">
    <property type="entry name" value="EF_hand_dom"/>
</dbReference>
<evidence type="ECO:0000259" key="3">
    <source>
        <dbReference type="PROSITE" id="PS50222"/>
    </source>
</evidence>
<proteinExistence type="predicted"/>
<feature type="chain" id="PRO_5008650868" description="EF-hand domain-containing protein" evidence="2">
    <location>
        <begin position="24"/>
        <end position="225"/>
    </location>
</feature>
<dbReference type="Proteomes" id="UP000094526">
    <property type="component" value="Unassembled WGS sequence"/>
</dbReference>
<dbReference type="AlphaFoldDB" id="A0A1C1CHV8"/>
<evidence type="ECO:0000313" key="5">
    <source>
        <dbReference type="Proteomes" id="UP000094526"/>
    </source>
</evidence>
<dbReference type="EMBL" id="LGRB01000012">
    <property type="protein sequence ID" value="OCT48047.1"/>
    <property type="molecule type" value="Genomic_DNA"/>
</dbReference>
<feature type="domain" description="EF-hand" evidence="3">
    <location>
        <begin position="190"/>
        <end position="225"/>
    </location>
</feature>
<keyword evidence="5" id="KW-1185">Reference proteome</keyword>
<reference evidence="5" key="1">
    <citation type="submission" date="2015-07" db="EMBL/GenBank/DDBJ databases">
        <authorList>
            <person name="Teixeira M.M."/>
            <person name="Souza R.C."/>
            <person name="Almeida L.G."/>
            <person name="Vicente V.A."/>
            <person name="de Hoog S."/>
            <person name="Bocca A.L."/>
            <person name="de Almeida S.R."/>
            <person name="Vasconcelos A.T."/>
            <person name="Felipe M.S."/>
        </authorList>
    </citation>
    <scope>NUCLEOTIDE SEQUENCE [LARGE SCALE GENOMIC DNA]</scope>
    <source>
        <strain evidence="5">KSF</strain>
    </source>
</reference>
<dbReference type="GO" id="GO:0005509">
    <property type="term" value="F:calcium ion binding"/>
    <property type="evidence" value="ECO:0007669"/>
    <property type="project" value="InterPro"/>
</dbReference>